<dbReference type="PANTHER" id="PTHR43685">
    <property type="entry name" value="GLYCOSYLTRANSFERASE"/>
    <property type="match status" value="1"/>
</dbReference>
<dbReference type="KEGG" id="gur:Gura_3057"/>
<gene>
    <name evidence="2" type="ordered locus">Gura_3057</name>
</gene>
<keyword evidence="2" id="KW-0808">Transferase</keyword>
<dbReference type="EMBL" id="CP000698">
    <property type="protein sequence ID" value="ABQ27228.1"/>
    <property type="molecule type" value="Genomic_DNA"/>
</dbReference>
<dbReference type="GO" id="GO:0016740">
    <property type="term" value="F:transferase activity"/>
    <property type="evidence" value="ECO:0007669"/>
    <property type="project" value="UniProtKB-KW"/>
</dbReference>
<evidence type="ECO:0000313" key="3">
    <source>
        <dbReference type="Proteomes" id="UP000006695"/>
    </source>
</evidence>
<dbReference type="SUPFAM" id="SSF53448">
    <property type="entry name" value="Nucleotide-diphospho-sugar transferases"/>
    <property type="match status" value="1"/>
</dbReference>
<dbReference type="AlphaFoldDB" id="A5G610"/>
<evidence type="ECO:0000259" key="1">
    <source>
        <dbReference type="Pfam" id="PF00535"/>
    </source>
</evidence>
<dbReference type="HOGENOM" id="CLU_873641_0_0_7"/>
<keyword evidence="3" id="KW-1185">Reference proteome</keyword>
<evidence type="ECO:0000313" key="2">
    <source>
        <dbReference type="EMBL" id="ABQ27228.1"/>
    </source>
</evidence>
<dbReference type="InterPro" id="IPR050834">
    <property type="entry name" value="Glycosyltransf_2"/>
</dbReference>
<dbReference type="OrthoDB" id="5379872at2"/>
<protein>
    <submittedName>
        <fullName evidence="2">Glycosyl transferase, family 2</fullName>
    </submittedName>
</protein>
<dbReference type="CAZy" id="GT2">
    <property type="family name" value="Glycosyltransferase Family 2"/>
</dbReference>
<sequence>MNPLPKVSIVIPTYGQQDCVSHAISSALAQSYPNLEVIVVDDASPDQTAEKVAAYRDPRLRYIRNTQNLGRVKNYRRALYELATGEWVVNLDGDDFYIDVDFISKAVELAYSEPGIVIVSARRNVVTATGTREPLLLDTTILSGKEALLRYHDQRYHFSHLATLYHRPSALACDFYRMDVISSDWESLLRLALTGKVAYLDRVVGCWNLHGGNASLINCWRDMVNNLGIWESIYQTATAVEIPPKALGRARNATLLPIAYRDLSLIFKGGAVLDAFRYLHHGFPILKTTVVLRILVHPYVWVKSGINIFRRIVQRIAC</sequence>
<dbReference type="InterPro" id="IPR029044">
    <property type="entry name" value="Nucleotide-diphossugar_trans"/>
</dbReference>
<dbReference type="Pfam" id="PF00535">
    <property type="entry name" value="Glycos_transf_2"/>
    <property type="match status" value="1"/>
</dbReference>
<dbReference type="Gene3D" id="3.90.550.10">
    <property type="entry name" value="Spore Coat Polysaccharide Biosynthesis Protein SpsA, Chain A"/>
    <property type="match status" value="1"/>
</dbReference>
<dbReference type="RefSeq" id="WP_011939895.1">
    <property type="nucleotide sequence ID" value="NC_009483.1"/>
</dbReference>
<dbReference type="Proteomes" id="UP000006695">
    <property type="component" value="Chromosome"/>
</dbReference>
<proteinExistence type="predicted"/>
<name>A5G610_GEOUR</name>
<dbReference type="InterPro" id="IPR001173">
    <property type="entry name" value="Glyco_trans_2-like"/>
</dbReference>
<accession>A5G610</accession>
<organism evidence="2 3">
    <name type="scientific">Geotalea uraniireducens (strain Rf4)</name>
    <name type="common">Geobacter uraniireducens</name>
    <dbReference type="NCBI Taxonomy" id="351605"/>
    <lineage>
        <taxon>Bacteria</taxon>
        <taxon>Pseudomonadati</taxon>
        <taxon>Thermodesulfobacteriota</taxon>
        <taxon>Desulfuromonadia</taxon>
        <taxon>Geobacterales</taxon>
        <taxon>Geobacteraceae</taxon>
        <taxon>Geotalea</taxon>
    </lineage>
</organism>
<reference evidence="2 3" key="1">
    <citation type="submission" date="2007-05" db="EMBL/GenBank/DDBJ databases">
        <title>Complete sequence of Geobacter uraniireducens Rf4.</title>
        <authorList>
            <consortium name="US DOE Joint Genome Institute"/>
            <person name="Copeland A."/>
            <person name="Lucas S."/>
            <person name="Lapidus A."/>
            <person name="Barry K."/>
            <person name="Detter J.C."/>
            <person name="Glavina del Rio T."/>
            <person name="Hammon N."/>
            <person name="Israni S."/>
            <person name="Dalin E."/>
            <person name="Tice H."/>
            <person name="Pitluck S."/>
            <person name="Chertkov O."/>
            <person name="Brettin T."/>
            <person name="Bruce D."/>
            <person name="Han C."/>
            <person name="Schmutz J."/>
            <person name="Larimer F."/>
            <person name="Land M."/>
            <person name="Hauser L."/>
            <person name="Kyrpides N."/>
            <person name="Mikhailova N."/>
            <person name="Shelobolina E."/>
            <person name="Aklujkar M."/>
            <person name="Lovley D."/>
            <person name="Richardson P."/>
        </authorList>
    </citation>
    <scope>NUCLEOTIDE SEQUENCE [LARGE SCALE GENOMIC DNA]</scope>
    <source>
        <strain evidence="2 3">Rf4</strain>
    </source>
</reference>
<dbReference type="STRING" id="351605.Gura_3057"/>
<feature type="domain" description="Glycosyltransferase 2-like" evidence="1">
    <location>
        <begin position="8"/>
        <end position="136"/>
    </location>
</feature>
<dbReference type="PANTHER" id="PTHR43685:SF2">
    <property type="entry name" value="GLYCOSYLTRANSFERASE 2-LIKE DOMAIN-CONTAINING PROTEIN"/>
    <property type="match status" value="1"/>
</dbReference>